<dbReference type="InterPro" id="IPR007815">
    <property type="entry name" value="Emycin_Estase"/>
</dbReference>
<dbReference type="CDD" id="cd14728">
    <property type="entry name" value="Ere-like"/>
    <property type="match status" value="1"/>
</dbReference>
<dbReference type="InterPro" id="IPR052036">
    <property type="entry name" value="Hydrolase/PRTase-associated"/>
</dbReference>
<dbReference type="Gene3D" id="3.30.1870.10">
    <property type="entry name" value="EreA-like, domain 2"/>
    <property type="match status" value="1"/>
</dbReference>
<keyword evidence="2" id="KW-1185">Reference proteome</keyword>
<name>A0ABT8C8G4_9BACT</name>
<dbReference type="Gene3D" id="1.20.1440.30">
    <property type="entry name" value="Biosynthetic Protein domain"/>
    <property type="match status" value="1"/>
</dbReference>
<comment type="caution">
    <text evidence="1">The sequence shown here is derived from an EMBL/GenBank/DDBJ whole genome shotgun (WGS) entry which is preliminary data.</text>
</comment>
<dbReference type="SUPFAM" id="SSF159501">
    <property type="entry name" value="EreA/ChaN-like"/>
    <property type="match status" value="1"/>
</dbReference>
<accession>A0ABT8C8G4</accession>
<dbReference type="PANTHER" id="PTHR31299:SF0">
    <property type="entry name" value="ESTERASE, PUTATIVE (AFU_ORTHOLOGUE AFUA_1G05850)-RELATED"/>
    <property type="match status" value="1"/>
</dbReference>
<dbReference type="RefSeq" id="WP_163384354.1">
    <property type="nucleotide sequence ID" value="NZ_JAUFQS010000007.1"/>
</dbReference>
<dbReference type="Pfam" id="PF05139">
    <property type="entry name" value="Erythro_esteras"/>
    <property type="match status" value="1"/>
</dbReference>
<dbReference type="Gene3D" id="3.40.1660.10">
    <property type="entry name" value="EreA-like (biosynthetic domain)"/>
    <property type="match status" value="1"/>
</dbReference>
<gene>
    <name evidence="1" type="ORF">QWZ15_08735</name>
</gene>
<sequence length="577" mass="66468">MMKKILVAWCVYFVVVLPLFSQQKVLEWLENNVVPIQSVERETDFDDLIGIREFFQDVRIVGIGEATHGTGDFFKVKHRLIEFFAKEMDFRIVAAEVPFSEALAVNEYVLHGKGNPVEILKGLYFWMWQTQETLALVQWMRKYNSGLPQEKRIKFYGLDMTVSKGAAISLITFLEKVDPNTLSLYFPSLKALENENSFDYMQLSKTRRLEIFGQIKGLKTDLYSNRQAYLSKVTAREFDVLYRQIEVLLQYLEIHNPEESNQKRSRDYYMAENAKWLLDYEGKESKGILWAHNGHIEKHQLSPGKFSMGNYLVQDLGKKYYSLGTDFNQGGFLAVNNGLKSMSVGPARNNSSGRIYSKVPSSLFFYDFAHAERNSDMEKFLNKGIWMRDIPATFEPRQEKVFYFKRVLSESFDGIVFIDSTSSATPFLSDSQPFLNLSKSTNAKRHRGKTFTIQADASITGPIACEVWIHITNRHNVPVYRKIINVEETQNQIVIEDSVPDEAMLISYGLTAKGSGELSLNGLKLLLNQKVIDKEESGFEKRESDGYPLGWRVNCRECCFQWPEDTRKSFLKIRLGD</sequence>
<evidence type="ECO:0000313" key="1">
    <source>
        <dbReference type="EMBL" id="MDN3687913.1"/>
    </source>
</evidence>
<protein>
    <submittedName>
        <fullName evidence="1">Erythromycin esterase family protein</fullName>
    </submittedName>
</protein>
<organism evidence="1 2">
    <name type="scientific">Cyclobacterium jeungdonense</name>
    <dbReference type="NCBI Taxonomy" id="708087"/>
    <lineage>
        <taxon>Bacteria</taxon>
        <taxon>Pseudomonadati</taxon>
        <taxon>Bacteroidota</taxon>
        <taxon>Cytophagia</taxon>
        <taxon>Cytophagales</taxon>
        <taxon>Cyclobacteriaceae</taxon>
        <taxon>Cyclobacterium</taxon>
    </lineage>
</organism>
<evidence type="ECO:0000313" key="2">
    <source>
        <dbReference type="Proteomes" id="UP001236663"/>
    </source>
</evidence>
<dbReference type="EMBL" id="JAUFQS010000007">
    <property type="protein sequence ID" value="MDN3687913.1"/>
    <property type="molecule type" value="Genomic_DNA"/>
</dbReference>
<reference evidence="2" key="1">
    <citation type="journal article" date="2019" name="Int. J. Syst. Evol. Microbiol.">
        <title>The Global Catalogue of Microorganisms (GCM) 10K type strain sequencing project: providing services to taxonomists for standard genome sequencing and annotation.</title>
        <authorList>
            <consortium name="The Broad Institute Genomics Platform"/>
            <consortium name="The Broad Institute Genome Sequencing Center for Infectious Disease"/>
            <person name="Wu L."/>
            <person name="Ma J."/>
        </authorList>
    </citation>
    <scope>NUCLEOTIDE SEQUENCE [LARGE SCALE GENOMIC DNA]</scope>
    <source>
        <strain evidence="2">CECT 7706</strain>
    </source>
</reference>
<dbReference type="PANTHER" id="PTHR31299">
    <property type="entry name" value="ESTERASE, PUTATIVE (AFU_ORTHOLOGUE AFUA_1G05850)-RELATED"/>
    <property type="match status" value="1"/>
</dbReference>
<dbReference type="Proteomes" id="UP001236663">
    <property type="component" value="Unassembled WGS sequence"/>
</dbReference>
<proteinExistence type="predicted"/>